<feature type="domain" description="Protein kinase" evidence="5">
    <location>
        <begin position="70"/>
        <end position="332"/>
    </location>
</feature>
<keyword evidence="2 3" id="KW-0067">ATP-binding</keyword>
<dbReference type="InterPro" id="IPR008271">
    <property type="entry name" value="Ser/Thr_kinase_AS"/>
</dbReference>
<evidence type="ECO:0000313" key="6">
    <source>
        <dbReference type="EMBL" id="KAF0742891.1"/>
    </source>
</evidence>
<dbReference type="Pfam" id="PF00069">
    <property type="entry name" value="Pkinase"/>
    <property type="match status" value="1"/>
</dbReference>
<dbReference type="SUPFAM" id="SSF56112">
    <property type="entry name" value="Protein kinase-like (PK-like)"/>
    <property type="match status" value="1"/>
</dbReference>
<evidence type="ECO:0000256" key="1">
    <source>
        <dbReference type="ARBA" id="ARBA00022741"/>
    </source>
</evidence>
<dbReference type="InterPro" id="IPR017441">
    <property type="entry name" value="Protein_kinase_ATP_BS"/>
</dbReference>
<dbReference type="CDD" id="cd05117">
    <property type="entry name" value="STKc_CAMK"/>
    <property type="match status" value="1"/>
</dbReference>
<dbReference type="Gene3D" id="1.10.510.10">
    <property type="entry name" value="Transferase(Phosphotransferase) domain 1"/>
    <property type="match status" value="1"/>
</dbReference>
<feature type="binding site" evidence="3">
    <location>
        <position position="99"/>
    </location>
    <ligand>
        <name>ATP</name>
        <dbReference type="ChEBI" id="CHEBI:30616"/>
    </ligand>
</feature>
<dbReference type="PROSITE" id="PS00108">
    <property type="entry name" value="PROTEIN_KINASE_ST"/>
    <property type="match status" value="1"/>
</dbReference>
<keyword evidence="1 3" id="KW-0547">Nucleotide-binding</keyword>
<dbReference type="InterPro" id="IPR011009">
    <property type="entry name" value="Kinase-like_dom_sf"/>
</dbReference>
<gene>
    <name evidence="6" type="ORF">Ae201684_002285</name>
</gene>
<reference evidence="6 7" key="1">
    <citation type="submission" date="2019-07" db="EMBL/GenBank/DDBJ databases">
        <title>Genomics analysis of Aphanomyces spp. identifies a new class of oomycete effector associated with host adaptation.</title>
        <authorList>
            <person name="Gaulin E."/>
        </authorList>
    </citation>
    <scope>NUCLEOTIDE SEQUENCE [LARGE SCALE GENOMIC DNA]</scope>
    <source>
        <strain evidence="6 7">ATCC 201684</strain>
    </source>
</reference>
<keyword evidence="4" id="KW-0418">Kinase</keyword>
<sequence>MEILIRTMKDTKLGECCWGPSHDTDPTKEQLLDSLKAQSIDSLLRTVGNPNVNALIEVEHDAKTNFRETFALGRKLGSGAFATVYECKELLTNKTFACKVYDRHKLDAGALECALTEPFLLRRMYHAGILRCKAFYKEEDKYIMVMEELQGGDVFEMLKHSKSHILERDMCRLVKMFLEALVYIHARNILHRDLKLENLMLDSTGPNASLKIVDFGFAILLPSKEATVTEVLGTPGYMAPEVIRGGPYSKPADIWSAGVIVYTLLCGYPPFHHDRIGNLDTLFRAICYGYYFFDSPYWNDISFEAKDLISSMLRVNPSERATAEALLKHSWFSQQQPPLPASPRAQVNTLKVIGSLRSFNRILKARVAKHYATQHEDHIDIDEEAKAHHEAIDQLAQEKVHALETDESLQAPIPHVDLKQSTLLPTTRYNVISLH</sequence>
<dbReference type="SMART" id="SM00220">
    <property type="entry name" value="S_TKc"/>
    <property type="match status" value="1"/>
</dbReference>
<dbReference type="Proteomes" id="UP000481153">
    <property type="component" value="Unassembled WGS sequence"/>
</dbReference>
<comment type="caution">
    <text evidence="6">The sequence shown here is derived from an EMBL/GenBank/DDBJ whole genome shotgun (WGS) entry which is preliminary data.</text>
</comment>
<keyword evidence="4" id="KW-0723">Serine/threonine-protein kinase</keyword>
<dbReference type="Gene3D" id="3.30.200.20">
    <property type="entry name" value="Phosphorylase Kinase, domain 1"/>
    <property type="match status" value="1"/>
</dbReference>
<dbReference type="VEuPathDB" id="FungiDB:AeMF1_020176"/>
<accession>A0A6G0XRD1</accession>
<keyword evidence="7" id="KW-1185">Reference proteome</keyword>
<organism evidence="6 7">
    <name type="scientific">Aphanomyces euteiches</name>
    <dbReference type="NCBI Taxonomy" id="100861"/>
    <lineage>
        <taxon>Eukaryota</taxon>
        <taxon>Sar</taxon>
        <taxon>Stramenopiles</taxon>
        <taxon>Oomycota</taxon>
        <taxon>Saprolegniomycetes</taxon>
        <taxon>Saprolegniales</taxon>
        <taxon>Verrucalvaceae</taxon>
        <taxon>Aphanomyces</taxon>
    </lineage>
</organism>
<evidence type="ECO:0000256" key="2">
    <source>
        <dbReference type="ARBA" id="ARBA00022840"/>
    </source>
</evidence>
<name>A0A6G0XRD1_9STRA</name>
<protein>
    <recommendedName>
        <fullName evidence="5">Protein kinase domain-containing protein</fullName>
    </recommendedName>
</protein>
<dbReference type="PANTHER" id="PTHR24347">
    <property type="entry name" value="SERINE/THREONINE-PROTEIN KINASE"/>
    <property type="match status" value="1"/>
</dbReference>
<dbReference type="AlphaFoldDB" id="A0A6G0XRD1"/>
<dbReference type="EMBL" id="VJMJ01000023">
    <property type="protein sequence ID" value="KAF0742891.1"/>
    <property type="molecule type" value="Genomic_DNA"/>
</dbReference>
<dbReference type="PROSITE" id="PS50011">
    <property type="entry name" value="PROTEIN_KINASE_DOM"/>
    <property type="match status" value="1"/>
</dbReference>
<dbReference type="PROSITE" id="PS00107">
    <property type="entry name" value="PROTEIN_KINASE_ATP"/>
    <property type="match status" value="1"/>
</dbReference>
<proteinExistence type="inferred from homology"/>
<evidence type="ECO:0000256" key="4">
    <source>
        <dbReference type="RuleBase" id="RU000304"/>
    </source>
</evidence>
<dbReference type="GO" id="GO:0005524">
    <property type="term" value="F:ATP binding"/>
    <property type="evidence" value="ECO:0007669"/>
    <property type="project" value="UniProtKB-UniRule"/>
</dbReference>
<comment type="similarity">
    <text evidence="4">Belongs to the protein kinase superfamily.</text>
</comment>
<dbReference type="GO" id="GO:0004674">
    <property type="term" value="F:protein serine/threonine kinase activity"/>
    <property type="evidence" value="ECO:0007669"/>
    <property type="project" value="UniProtKB-KW"/>
</dbReference>
<keyword evidence="4" id="KW-0808">Transferase</keyword>
<evidence type="ECO:0000259" key="5">
    <source>
        <dbReference type="PROSITE" id="PS50011"/>
    </source>
</evidence>
<dbReference type="FunFam" id="1.10.510.10:FF:000571">
    <property type="entry name" value="Maternal embryonic leucine zipper kinase"/>
    <property type="match status" value="1"/>
</dbReference>
<dbReference type="InterPro" id="IPR000719">
    <property type="entry name" value="Prot_kinase_dom"/>
</dbReference>
<evidence type="ECO:0000256" key="3">
    <source>
        <dbReference type="PROSITE-ProRule" id="PRU10141"/>
    </source>
</evidence>
<evidence type="ECO:0000313" key="7">
    <source>
        <dbReference type="Proteomes" id="UP000481153"/>
    </source>
</evidence>